<sequence>MQCERAASSTEIAICANEDLRKLDSKLSAVYGKLASAQARQRAALRQAQLAWLKTRDQCGADKSCINAQYDERLAALQAQLREAAAYKPDSVDRQALEDLRQAVEAMRKTEPVFPLEKALDAIRIKTGVTTFANVKDGKQTGDDAHFPATRPPGVTSDEWRALLASGIEGGGENGNASYTLMDIDGDGQRDLIIDTYSGGTGLFSFVSALRREGGKFAGADGSTGRADAFEEGGYLYSINGRGANQAADWVRLRGRVYVAYWNSYYGVDNVHLLRPLTVVGEVPRLAVHYRYQLSIPKVQKDEEKGTVATLDSTLHAALTRALAQASSEVARDAGSMDKPLCPVPDTVKGDDRGAYYSYGTGHYTFEIVADMPVWVGRQCYIGRLVDWFGGYSPKDGLFAQLWMRKPEDQEQAQTYSVKGLRTAVGIKASIGKMEGDNDM</sequence>
<dbReference type="Pfam" id="PF07007">
    <property type="entry name" value="LprI"/>
    <property type="match status" value="1"/>
</dbReference>
<dbReference type="AlphaFoldDB" id="A0A643FZ97"/>
<dbReference type="Gene3D" id="1.20.1270.180">
    <property type="match status" value="1"/>
</dbReference>
<dbReference type="InterPro" id="IPR009739">
    <property type="entry name" value="LprI-like_N"/>
</dbReference>
<dbReference type="GO" id="GO:0005576">
    <property type="term" value="C:extracellular region"/>
    <property type="evidence" value="ECO:0007669"/>
    <property type="project" value="TreeGrafter"/>
</dbReference>
<evidence type="ECO:0000313" key="3">
    <source>
        <dbReference type="Proteomes" id="UP000397656"/>
    </source>
</evidence>
<dbReference type="PANTHER" id="PTHR37549">
    <property type="entry name" value="LIPOPROTEIN LPRI"/>
    <property type="match status" value="1"/>
</dbReference>
<name>A0A643FZ97_9BURK</name>
<dbReference type="Proteomes" id="UP000397656">
    <property type="component" value="Chromosome 2"/>
</dbReference>
<dbReference type="PANTHER" id="PTHR37549:SF1">
    <property type="entry name" value="LIPOPROTEIN LPRI"/>
    <property type="match status" value="1"/>
</dbReference>
<protein>
    <submittedName>
        <fullName evidence="2">DUF1311 domain-containing protein</fullName>
    </submittedName>
</protein>
<dbReference type="EMBL" id="CP062804">
    <property type="protein sequence ID" value="QOT81431.1"/>
    <property type="molecule type" value="Genomic_DNA"/>
</dbReference>
<proteinExistence type="predicted"/>
<feature type="domain" description="Lysozyme inhibitor LprI-like N-terminal" evidence="1">
    <location>
        <begin position="3"/>
        <end position="74"/>
    </location>
</feature>
<organism evidence="2 3">
    <name type="scientific">Cupriavidus basilensis</name>
    <dbReference type="NCBI Taxonomy" id="68895"/>
    <lineage>
        <taxon>Bacteria</taxon>
        <taxon>Pseudomonadati</taxon>
        <taxon>Pseudomonadota</taxon>
        <taxon>Betaproteobacteria</taxon>
        <taxon>Burkholderiales</taxon>
        <taxon>Burkholderiaceae</taxon>
        <taxon>Cupriavidus</taxon>
    </lineage>
</organism>
<evidence type="ECO:0000313" key="2">
    <source>
        <dbReference type="EMBL" id="QOT81431.1"/>
    </source>
</evidence>
<evidence type="ECO:0000259" key="1">
    <source>
        <dbReference type="Pfam" id="PF07007"/>
    </source>
</evidence>
<dbReference type="InterPro" id="IPR052755">
    <property type="entry name" value="Lysozyme_Inhibitor_LprI"/>
</dbReference>
<gene>
    <name evidence="2" type="ORF">F7R26_031010</name>
</gene>
<accession>A0A643FZ97</accession>
<reference evidence="2 3" key="1">
    <citation type="submission" date="2020-10" db="EMBL/GenBank/DDBJ databases">
        <title>Complete genome sequence of Cupriavidus basilensis CCUG 49340T.</title>
        <authorList>
            <person name="Salva-Serra F."/>
            <person name="Donoso R.A."/>
            <person name="Cho K.H."/>
            <person name="Yoo J.A."/>
            <person name="Lee K."/>
            <person name="Yoon S.-H."/>
            <person name="Perez-Pantoja D."/>
            <person name="Moore E.R.B."/>
        </authorList>
    </citation>
    <scope>NUCLEOTIDE SEQUENCE [LARGE SCALE GENOMIC DNA]</scope>
    <source>
        <strain evidence="3">CCUG 49340</strain>
    </source>
</reference>